<dbReference type="STRING" id="1324314.BVG16_21430"/>
<dbReference type="OrthoDB" id="7950977at2"/>
<dbReference type="SUPFAM" id="SSF47789">
    <property type="entry name" value="C-terminal domain of RNA polymerase alpha subunit"/>
    <property type="match status" value="1"/>
</dbReference>
<keyword evidence="1" id="KW-0238">DNA-binding</keyword>
<comment type="caution">
    <text evidence="1">The sequence shown here is derived from an EMBL/GenBank/DDBJ whole genome shotgun (WGS) entry which is preliminary data.</text>
</comment>
<evidence type="ECO:0000313" key="1">
    <source>
        <dbReference type="EMBL" id="OPA75171.1"/>
    </source>
</evidence>
<proteinExistence type="predicted"/>
<name>A0A1T2X5J1_9BACL</name>
<organism evidence="1 2">
    <name type="scientific">Paenibacillus selenitireducens</name>
    <dbReference type="NCBI Taxonomy" id="1324314"/>
    <lineage>
        <taxon>Bacteria</taxon>
        <taxon>Bacillati</taxon>
        <taxon>Bacillota</taxon>
        <taxon>Bacilli</taxon>
        <taxon>Bacillales</taxon>
        <taxon>Paenibacillaceae</taxon>
        <taxon>Paenibacillus</taxon>
    </lineage>
</organism>
<dbReference type="Gene3D" id="1.10.150.20">
    <property type="entry name" value="5' to 3' exonuclease, C-terminal subdomain"/>
    <property type="match status" value="1"/>
</dbReference>
<evidence type="ECO:0000313" key="2">
    <source>
        <dbReference type="Proteomes" id="UP000190188"/>
    </source>
</evidence>
<keyword evidence="2" id="KW-1185">Reference proteome</keyword>
<reference evidence="1 2" key="1">
    <citation type="submission" date="2017-01" db="EMBL/GenBank/DDBJ databases">
        <title>Genome analysis of Paenibacillus selenitrireducens ES3-24.</title>
        <authorList>
            <person name="Xu D."/>
            <person name="Yao R."/>
            <person name="Zheng S."/>
        </authorList>
    </citation>
    <scope>NUCLEOTIDE SEQUENCE [LARGE SCALE GENOMIC DNA]</scope>
    <source>
        <strain evidence="1 2">ES3-24</strain>
    </source>
</reference>
<gene>
    <name evidence="1" type="ORF">BVG16_21430</name>
</gene>
<dbReference type="AlphaFoldDB" id="A0A1T2X5J1"/>
<dbReference type="EMBL" id="MSZX01000009">
    <property type="protein sequence ID" value="OPA75171.1"/>
    <property type="molecule type" value="Genomic_DNA"/>
</dbReference>
<dbReference type="GO" id="GO:0003677">
    <property type="term" value="F:DNA binding"/>
    <property type="evidence" value="ECO:0007669"/>
    <property type="project" value="UniProtKB-KW"/>
</dbReference>
<sequence>MHFLEKETPSEPDFPKGIAKPALRALAGAGFVKLEQLSKITEADVLKLHGMGPKAMGIIRIALEEKGLSFADGEKTK</sequence>
<dbReference type="Proteomes" id="UP000190188">
    <property type="component" value="Unassembled WGS sequence"/>
</dbReference>
<accession>A0A1T2X5J1</accession>
<protein>
    <submittedName>
        <fullName evidence="1">DNA-binding protein</fullName>
    </submittedName>
</protein>